<evidence type="ECO:0000256" key="10">
    <source>
        <dbReference type="ARBA" id="ARBA00042300"/>
    </source>
</evidence>
<dbReference type="GO" id="GO:0016158">
    <property type="term" value="F:inositol hexakisphosphate 3-phosphatase activity"/>
    <property type="evidence" value="ECO:0007669"/>
    <property type="project" value="UniProtKB-EC"/>
</dbReference>
<keyword evidence="7 19" id="KW-1015">Disulfide bond</keyword>
<dbReference type="CDD" id="cd07061">
    <property type="entry name" value="HP_HAP_like"/>
    <property type="match status" value="1"/>
</dbReference>
<gene>
    <name evidence="22" type="ORF">EG327_011640</name>
</gene>
<feature type="disulfide bond" evidence="19">
    <location>
        <begin position="100"/>
        <end position="441"/>
    </location>
</feature>
<evidence type="ECO:0000256" key="2">
    <source>
        <dbReference type="ARBA" id="ARBA00005375"/>
    </source>
</evidence>
<comment type="similarity">
    <text evidence="2">Belongs to the histidine acid phosphatase family.</text>
</comment>
<evidence type="ECO:0000256" key="14">
    <source>
        <dbReference type="ARBA" id="ARBA00043748"/>
    </source>
</evidence>
<evidence type="ECO:0000256" key="3">
    <source>
        <dbReference type="ARBA" id="ARBA00011245"/>
    </source>
</evidence>
<feature type="region of interest" description="Disordered" evidence="20">
    <location>
        <begin position="1"/>
        <end position="25"/>
    </location>
</feature>
<evidence type="ECO:0000313" key="22">
    <source>
        <dbReference type="EMBL" id="KAE9967052.1"/>
    </source>
</evidence>
<keyword evidence="5" id="KW-0964">Secreted</keyword>
<comment type="catalytic activity">
    <reaction evidence="14">
        <text>1D-myo-inositol 1,2,4,5,6-pentakisphosphate + H2O = 1D-myo-inositol 1,2,5,6-tetrakisphosphate + phosphate</text>
        <dbReference type="Rhea" id="RHEA:77115"/>
        <dbReference type="ChEBI" id="CHEBI:15377"/>
        <dbReference type="ChEBI" id="CHEBI:43474"/>
        <dbReference type="ChEBI" id="CHEBI:57798"/>
        <dbReference type="ChEBI" id="CHEBI:195535"/>
    </reaction>
    <physiologicalReaction direction="left-to-right" evidence="14">
        <dbReference type="Rhea" id="RHEA:77116"/>
    </physiologicalReaction>
</comment>
<dbReference type="PROSITE" id="PS00616">
    <property type="entry name" value="HIS_ACID_PHOSPHAT_1"/>
    <property type="match status" value="1"/>
</dbReference>
<dbReference type="PANTHER" id="PTHR20963">
    <property type="entry name" value="MULTIPLE INOSITOL POLYPHOSPHATE PHOSPHATASE-RELATED"/>
    <property type="match status" value="1"/>
</dbReference>
<evidence type="ECO:0000256" key="7">
    <source>
        <dbReference type="ARBA" id="ARBA00023157"/>
    </source>
</evidence>
<accession>A0A8H3UAT7</accession>
<keyword evidence="21" id="KW-0472">Membrane</keyword>
<reference evidence="22 23" key="1">
    <citation type="submission" date="2019-07" db="EMBL/GenBank/DDBJ databases">
        <title>Venturia inaequalis Genome Resource.</title>
        <authorList>
            <person name="Lichtner F.J."/>
        </authorList>
    </citation>
    <scope>NUCLEOTIDE SEQUENCE [LARGE SCALE GENOMIC DNA]</scope>
    <source>
        <strain evidence="22 23">DMI_063113</strain>
    </source>
</reference>
<keyword evidence="21" id="KW-1133">Transmembrane helix</keyword>
<organism evidence="22 23">
    <name type="scientific">Venturia inaequalis</name>
    <name type="common">Apple scab fungus</name>
    <dbReference type="NCBI Taxonomy" id="5025"/>
    <lineage>
        <taxon>Eukaryota</taxon>
        <taxon>Fungi</taxon>
        <taxon>Dikarya</taxon>
        <taxon>Ascomycota</taxon>
        <taxon>Pezizomycotina</taxon>
        <taxon>Dothideomycetes</taxon>
        <taxon>Pleosporomycetidae</taxon>
        <taxon>Venturiales</taxon>
        <taxon>Venturiaceae</taxon>
        <taxon>Venturia</taxon>
    </lineage>
</organism>
<comment type="caution">
    <text evidence="22">The sequence shown here is derived from an EMBL/GenBank/DDBJ whole genome shotgun (WGS) entry which is preliminary data.</text>
</comment>
<dbReference type="PANTHER" id="PTHR20963:SF24">
    <property type="entry name" value="3-PHYTASE B"/>
    <property type="match status" value="1"/>
</dbReference>
<comment type="subunit">
    <text evidence="3">Monomer.</text>
</comment>
<dbReference type="Gene3D" id="3.40.50.1240">
    <property type="entry name" value="Phosphoglycerate mutase-like"/>
    <property type="match status" value="1"/>
</dbReference>
<evidence type="ECO:0000256" key="4">
    <source>
        <dbReference type="ARBA" id="ARBA00012632"/>
    </source>
</evidence>
<comment type="catalytic activity">
    <reaction evidence="15">
        <text>1D-myo-inositol hexakisphosphate + H2O = 1D-myo-inositol 1,2,4,5,6-pentakisphosphate + phosphate</text>
        <dbReference type="Rhea" id="RHEA:16989"/>
        <dbReference type="ChEBI" id="CHEBI:15377"/>
        <dbReference type="ChEBI" id="CHEBI:43474"/>
        <dbReference type="ChEBI" id="CHEBI:57798"/>
        <dbReference type="ChEBI" id="CHEBI:58130"/>
        <dbReference type="EC" id="3.1.3.8"/>
    </reaction>
    <physiologicalReaction direction="left-to-right" evidence="15">
        <dbReference type="Rhea" id="RHEA:16990"/>
    </physiologicalReaction>
</comment>
<feature type="disulfide bond" evidence="19">
    <location>
        <begin position="463"/>
        <end position="471"/>
    </location>
</feature>
<comment type="subcellular location">
    <subcellularLocation>
        <location evidence="1">Secreted</location>
    </subcellularLocation>
</comment>
<dbReference type="InterPro" id="IPR000560">
    <property type="entry name" value="His_Pase_clade-2"/>
</dbReference>
<evidence type="ECO:0000256" key="8">
    <source>
        <dbReference type="ARBA" id="ARBA00023180"/>
    </source>
</evidence>
<evidence type="ECO:0000256" key="21">
    <source>
        <dbReference type="SAM" id="Phobius"/>
    </source>
</evidence>
<feature type="disulfide bond" evidence="19">
    <location>
        <begin position="63"/>
        <end position="71"/>
    </location>
</feature>
<evidence type="ECO:0000256" key="13">
    <source>
        <dbReference type="ARBA" id="ARBA00043721"/>
    </source>
</evidence>
<sequence length="496" mass="54609">MLYVLPSYDTLPREEDGEGTRRSAPVRRRLKKATVLAMMFACAIFFALLAISRASVFHNSSACDGLNGFSCTPKISHWLGQYSPYYSVPHEIAASVPKTCIVTFAQSLSRHGARDPTASKTQAYRDLIKSLKSKVGAFTGKYAFLNDYEYTLGADQLTTLGQQEMVNQGIKFYLRYRKLANHGAPFVRSAGQQRVVDSAYNWTLGYQQAVHGAKKFGKSGSALAIEIIPEGANYNNTLSIDNCPAFSSALGDAAQNKWIKIFVPNITARINTDLPKANLSNSAIISLMDLCAFNTVASPEGKISDFCYLFSDTEWKDYDYYQSLGKYYGNGPGSKLGPTQGVGYVNELIARMTNSPVKDQTTTNHTLDDNPSTFPIGKNYTLFADFSHDNDMMNIFSAFGLFNATTPLSNTTFTPPEKTNGFSASWVVPFSGRAYFEKLRCAGQKEEMVRVLINDRVVPLETCGGDHQGLCTLSKFVDSLSFARAGGFWNKCFAGV</sequence>
<dbReference type="SUPFAM" id="SSF53254">
    <property type="entry name" value="Phosphoglycerate mutase-like"/>
    <property type="match status" value="1"/>
</dbReference>
<evidence type="ECO:0000313" key="23">
    <source>
        <dbReference type="Proteomes" id="UP000490939"/>
    </source>
</evidence>
<dbReference type="GO" id="GO:0003993">
    <property type="term" value="F:acid phosphatase activity"/>
    <property type="evidence" value="ECO:0007669"/>
    <property type="project" value="TreeGrafter"/>
</dbReference>
<evidence type="ECO:0000256" key="16">
    <source>
        <dbReference type="ARBA" id="ARBA00044106"/>
    </source>
</evidence>
<dbReference type="Proteomes" id="UP000490939">
    <property type="component" value="Unassembled WGS sequence"/>
</dbReference>
<feature type="transmembrane region" description="Helical" evidence="21">
    <location>
        <begin position="33"/>
        <end position="51"/>
    </location>
</feature>
<comment type="catalytic activity">
    <reaction evidence="13">
        <text>1D-myo-inositol 1,2,6-trisphosphate + H2O = 1D-myo-inositol 1,2-bisphosphate + phosphate</text>
        <dbReference type="Rhea" id="RHEA:77131"/>
        <dbReference type="ChEBI" id="CHEBI:15377"/>
        <dbReference type="ChEBI" id="CHEBI:43474"/>
        <dbReference type="ChEBI" id="CHEBI:195537"/>
        <dbReference type="ChEBI" id="CHEBI:195539"/>
    </reaction>
    <physiologicalReaction direction="left-to-right" evidence="13">
        <dbReference type="Rhea" id="RHEA:77132"/>
    </physiologicalReaction>
</comment>
<protein>
    <recommendedName>
        <fullName evidence="16">Phytase A</fullName>
        <ecNumber evidence="4">3.1.3.8</ecNumber>
    </recommendedName>
    <alternativeName>
        <fullName evidence="17">Histidine acid phosphatase phyA</fullName>
    </alternativeName>
    <alternativeName>
        <fullName evidence="10">Myo-inositol hexakisphosphate phosphohydrolase A</fullName>
    </alternativeName>
    <alternativeName>
        <fullName evidence="9">Myo-inositol-hexaphosphate 3-phosphohydrolase A</fullName>
    </alternativeName>
</protein>
<name>A0A8H3UAT7_VENIN</name>
<evidence type="ECO:0000256" key="17">
    <source>
        <dbReference type="ARBA" id="ARBA00044262"/>
    </source>
</evidence>
<dbReference type="EC" id="3.1.3.8" evidence="4"/>
<dbReference type="Pfam" id="PF00328">
    <property type="entry name" value="His_Phos_2"/>
    <property type="match status" value="1"/>
</dbReference>
<proteinExistence type="inferred from homology"/>
<comment type="catalytic activity">
    <reaction evidence="12">
        <text>1D-myo-inositol 1,2-bisphosphate + H2O = 1D-myo-inositol 2-phosphate + phosphate</text>
        <dbReference type="Rhea" id="RHEA:77135"/>
        <dbReference type="ChEBI" id="CHEBI:15377"/>
        <dbReference type="ChEBI" id="CHEBI:43474"/>
        <dbReference type="ChEBI" id="CHEBI:84142"/>
        <dbReference type="ChEBI" id="CHEBI:195539"/>
    </reaction>
    <physiologicalReaction direction="left-to-right" evidence="12">
        <dbReference type="Rhea" id="RHEA:77136"/>
    </physiologicalReaction>
</comment>
<dbReference type="GO" id="GO:0005576">
    <property type="term" value="C:extracellular region"/>
    <property type="evidence" value="ECO:0007669"/>
    <property type="project" value="UniProtKB-SubCell"/>
</dbReference>
<dbReference type="InterPro" id="IPR033379">
    <property type="entry name" value="Acid_Pase_AS"/>
</dbReference>
<keyword evidence="6" id="KW-0378">Hydrolase</keyword>
<evidence type="ECO:0000256" key="18">
    <source>
        <dbReference type="PIRSR" id="PIRSR000894-1"/>
    </source>
</evidence>
<dbReference type="InterPro" id="IPR029033">
    <property type="entry name" value="His_PPase_superfam"/>
</dbReference>
<comment type="catalytic activity">
    <reaction evidence="11">
        <text>1D-myo-inositol 1,2,5,6-tetrakisphosphate + H2O = 1D-myo-inositol 1,2,6-trisphosphate + phosphate</text>
        <dbReference type="Rhea" id="RHEA:77119"/>
        <dbReference type="ChEBI" id="CHEBI:15377"/>
        <dbReference type="ChEBI" id="CHEBI:43474"/>
        <dbReference type="ChEBI" id="CHEBI:195535"/>
        <dbReference type="ChEBI" id="CHEBI:195537"/>
    </reaction>
    <physiologicalReaction direction="left-to-right" evidence="11">
        <dbReference type="Rhea" id="RHEA:77120"/>
    </physiologicalReaction>
</comment>
<dbReference type="PROSITE" id="PS00778">
    <property type="entry name" value="HIS_ACID_PHOSPHAT_2"/>
    <property type="match status" value="1"/>
</dbReference>
<evidence type="ECO:0000256" key="11">
    <source>
        <dbReference type="ARBA" id="ARBA00043670"/>
    </source>
</evidence>
<evidence type="ECO:0000256" key="19">
    <source>
        <dbReference type="PIRSR" id="PIRSR000894-2"/>
    </source>
</evidence>
<evidence type="ECO:0000256" key="15">
    <source>
        <dbReference type="ARBA" id="ARBA00043788"/>
    </source>
</evidence>
<feature type="active site" description="Proton donor" evidence="18">
    <location>
        <position position="389"/>
    </location>
</feature>
<dbReference type="EMBL" id="WNWR01000940">
    <property type="protein sequence ID" value="KAE9967052.1"/>
    <property type="molecule type" value="Genomic_DNA"/>
</dbReference>
<dbReference type="AlphaFoldDB" id="A0A8H3UAT7"/>
<keyword evidence="21" id="KW-0812">Transmembrane</keyword>
<evidence type="ECO:0000256" key="6">
    <source>
        <dbReference type="ARBA" id="ARBA00022801"/>
    </source>
</evidence>
<evidence type="ECO:0000256" key="20">
    <source>
        <dbReference type="SAM" id="MobiDB-lite"/>
    </source>
</evidence>
<keyword evidence="23" id="KW-1185">Reference proteome</keyword>
<evidence type="ECO:0000256" key="9">
    <source>
        <dbReference type="ARBA" id="ARBA00041857"/>
    </source>
</evidence>
<dbReference type="PIRSF" id="PIRSF000894">
    <property type="entry name" value="Acid_phosphatase"/>
    <property type="match status" value="1"/>
</dbReference>
<dbReference type="InterPro" id="IPR016274">
    <property type="entry name" value="Histidine_acid_Pase_euk"/>
</dbReference>
<feature type="disulfide bond" evidence="19">
    <location>
        <begin position="291"/>
        <end position="307"/>
    </location>
</feature>
<evidence type="ECO:0000256" key="12">
    <source>
        <dbReference type="ARBA" id="ARBA00043675"/>
    </source>
</evidence>
<feature type="compositionally biased region" description="Basic and acidic residues" evidence="20">
    <location>
        <begin position="11"/>
        <end position="21"/>
    </location>
</feature>
<keyword evidence="8" id="KW-0325">Glycoprotein</keyword>
<evidence type="ECO:0000256" key="1">
    <source>
        <dbReference type="ARBA" id="ARBA00004613"/>
    </source>
</evidence>
<feature type="active site" description="Nucleophile" evidence="18">
    <location>
        <position position="111"/>
    </location>
</feature>
<feature type="disulfide bond" evidence="19">
    <location>
        <begin position="243"/>
        <end position="492"/>
    </location>
</feature>
<evidence type="ECO:0000256" key="5">
    <source>
        <dbReference type="ARBA" id="ARBA00022525"/>
    </source>
</evidence>